<gene>
    <name evidence="3" type="ORF">PEL8287_02088</name>
</gene>
<feature type="signal peptide" evidence="2">
    <location>
        <begin position="1"/>
        <end position="23"/>
    </location>
</feature>
<organism evidence="3 4">
    <name type="scientific">Roseovarius litorisediminis</name>
    <dbReference type="NCBI Taxonomy" id="1312363"/>
    <lineage>
        <taxon>Bacteria</taxon>
        <taxon>Pseudomonadati</taxon>
        <taxon>Pseudomonadota</taxon>
        <taxon>Alphaproteobacteria</taxon>
        <taxon>Rhodobacterales</taxon>
        <taxon>Roseobacteraceae</taxon>
        <taxon>Roseovarius</taxon>
    </lineage>
</organism>
<evidence type="ECO:0008006" key="5">
    <source>
        <dbReference type="Google" id="ProtNLM"/>
    </source>
</evidence>
<sequence>MSFRKSLAAAATALIAGCSTASAATVYDAFSHTISGVAEHSLWFSGSESSNPPGATGAKSNHFLFENSVAGKGTFTVDGVLASLTGIVQNAGGQAFSILLNLVETSNPGAGHQKGTGLGDADSWTYYTLDSSKSNTLTSLSGLASYDITLDDAMYDAQFGIGANDKNAGLLGFSSWVILTETGACTSYSNCSSRTGDLNLLLTGGGGGSGTVPLPASIVLLPAALGMFGAVGIRRRRKS</sequence>
<keyword evidence="1" id="KW-0472">Membrane</keyword>
<keyword evidence="1" id="KW-0812">Transmembrane</keyword>
<dbReference type="OrthoDB" id="7867367at2"/>
<dbReference type="RefSeq" id="WP_139837765.1">
    <property type="nucleotide sequence ID" value="NZ_FWFL01000004.1"/>
</dbReference>
<proteinExistence type="predicted"/>
<feature type="transmembrane region" description="Helical" evidence="1">
    <location>
        <begin position="214"/>
        <end position="233"/>
    </location>
</feature>
<keyword evidence="4" id="KW-1185">Reference proteome</keyword>
<reference evidence="3 4" key="1">
    <citation type="submission" date="2017-03" db="EMBL/GenBank/DDBJ databases">
        <authorList>
            <person name="Afonso C.L."/>
            <person name="Miller P.J."/>
            <person name="Scott M.A."/>
            <person name="Spackman E."/>
            <person name="Goraichik I."/>
            <person name="Dimitrov K.M."/>
            <person name="Suarez D.L."/>
            <person name="Swayne D.E."/>
        </authorList>
    </citation>
    <scope>NUCLEOTIDE SEQUENCE [LARGE SCALE GENOMIC DNA]</scope>
    <source>
        <strain evidence="3 4">CECT 8287</strain>
    </source>
</reference>
<dbReference type="AlphaFoldDB" id="A0A1Y5SLA2"/>
<keyword evidence="1" id="KW-1133">Transmembrane helix</keyword>
<dbReference type="EMBL" id="FWFL01000004">
    <property type="protein sequence ID" value="SLN41648.1"/>
    <property type="molecule type" value="Genomic_DNA"/>
</dbReference>
<protein>
    <recommendedName>
        <fullName evidence="5">VPLPA-CTERM protein sorting domain-containing protein</fullName>
    </recommendedName>
</protein>
<name>A0A1Y5SLA2_9RHOB</name>
<evidence type="ECO:0000256" key="1">
    <source>
        <dbReference type="SAM" id="Phobius"/>
    </source>
</evidence>
<dbReference type="Proteomes" id="UP000193827">
    <property type="component" value="Unassembled WGS sequence"/>
</dbReference>
<keyword evidence="2" id="KW-0732">Signal</keyword>
<evidence type="ECO:0000256" key="2">
    <source>
        <dbReference type="SAM" id="SignalP"/>
    </source>
</evidence>
<accession>A0A1Y5SLA2</accession>
<evidence type="ECO:0000313" key="3">
    <source>
        <dbReference type="EMBL" id="SLN41648.1"/>
    </source>
</evidence>
<evidence type="ECO:0000313" key="4">
    <source>
        <dbReference type="Proteomes" id="UP000193827"/>
    </source>
</evidence>
<dbReference type="PROSITE" id="PS51257">
    <property type="entry name" value="PROKAR_LIPOPROTEIN"/>
    <property type="match status" value="1"/>
</dbReference>
<feature type="chain" id="PRO_5012011921" description="VPLPA-CTERM protein sorting domain-containing protein" evidence="2">
    <location>
        <begin position="24"/>
        <end position="239"/>
    </location>
</feature>